<evidence type="ECO:0000313" key="3">
    <source>
        <dbReference type="Proteomes" id="UP000292935"/>
    </source>
</evidence>
<dbReference type="OrthoDB" id="3209791at2"/>
<keyword evidence="1" id="KW-0812">Transmembrane</keyword>
<evidence type="ECO:0000256" key="1">
    <source>
        <dbReference type="SAM" id="Phobius"/>
    </source>
</evidence>
<dbReference type="EMBL" id="SDPO01000003">
    <property type="protein sequence ID" value="RXZ47368.1"/>
    <property type="molecule type" value="Genomic_DNA"/>
</dbReference>
<reference evidence="2 3" key="1">
    <citation type="submission" date="2019-01" db="EMBL/GenBank/DDBJ databases">
        <authorList>
            <person name="Li J."/>
        </authorList>
    </citation>
    <scope>NUCLEOTIDE SEQUENCE [LARGE SCALE GENOMIC DNA]</scope>
    <source>
        <strain evidence="2 3">CCUG 35506</strain>
    </source>
</reference>
<accession>A0A4Q2JN54</accession>
<keyword evidence="3" id="KW-1185">Reference proteome</keyword>
<dbReference type="Proteomes" id="UP000292935">
    <property type="component" value="Unassembled WGS sequence"/>
</dbReference>
<feature type="transmembrane region" description="Helical" evidence="1">
    <location>
        <begin position="118"/>
        <end position="144"/>
    </location>
</feature>
<gene>
    <name evidence="2" type="ORF">ESP57_12370</name>
</gene>
<proteinExistence type="predicted"/>
<name>A0A4Q2JN54_9MICO</name>
<sequence>MTAVATAPVVRTETRSRAHEIWRILRLHAVNPWIFFGIPWIILGAAWAISIIITLIIRAGSGGDVTTEDLENMRYSWAVLSPQWYLVVVGVQAIGLTFSFALGFGATRRDFWVGTSAMFVLVSVMYAVAIATLVQLEIATGGWWLGTHMFDALWYGQSWIVDFYTSFALQLLVLFIGASVTTVYMRWRIPGMLILLFSVIALLLVAIAAVTLSGSWPAVFAWFGSIGIVGVFTVILALAAVSAVVGFFVIRWATPR</sequence>
<dbReference type="RefSeq" id="WP_115960306.1">
    <property type="nucleotide sequence ID" value="NZ_SDPO01000003.1"/>
</dbReference>
<dbReference type="AlphaFoldDB" id="A0A4Q2JN54"/>
<feature type="transmembrane region" description="Helical" evidence="1">
    <location>
        <begin position="164"/>
        <end position="185"/>
    </location>
</feature>
<evidence type="ECO:0000313" key="2">
    <source>
        <dbReference type="EMBL" id="RXZ47368.1"/>
    </source>
</evidence>
<protein>
    <submittedName>
        <fullName evidence="2">Uncharacterized protein</fullName>
    </submittedName>
</protein>
<organism evidence="2 3">
    <name type="scientific">Agromyces fucosus</name>
    <dbReference type="NCBI Taxonomy" id="41985"/>
    <lineage>
        <taxon>Bacteria</taxon>
        <taxon>Bacillati</taxon>
        <taxon>Actinomycetota</taxon>
        <taxon>Actinomycetes</taxon>
        <taxon>Micrococcales</taxon>
        <taxon>Microbacteriaceae</taxon>
        <taxon>Agromyces</taxon>
    </lineage>
</organism>
<feature type="transmembrane region" description="Helical" evidence="1">
    <location>
        <begin position="192"/>
        <end position="213"/>
    </location>
</feature>
<feature type="transmembrane region" description="Helical" evidence="1">
    <location>
        <begin position="219"/>
        <end position="250"/>
    </location>
</feature>
<keyword evidence="1" id="KW-0472">Membrane</keyword>
<keyword evidence="1" id="KW-1133">Transmembrane helix</keyword>
<comment type="caution">
    <text evidence="2">The sequence shown here is derived from an EMBL/GenBank/DDBJ whole genome shotgun (WGS) entry which is preliminary data.</text>
</comment>
<feature type="transmembrane region" description="Helical" evidence="1">
    <location>
        <begin position="33"/>
        <end position="57"/>
    </location>
</feature>
<feature type="transmembrane region" description="Helical" evidence="1">
    <location>
        <begin position="84"/>
        <end position="106"/>
    </location>
</feature>